<dbReference type="EMBL" id="JAAGTY010000015">
    <property type="protein sequence ID" value="NDW42162.1"/>
    <property type="molecule type" value="Genomic_DNA"/>
</dbReference>
<evidence type="ECO:0000313" key="6">
    <source>
        <dbReference type="EMBL" id="OWK66063.1"/>
    </source>
</evidence>
<reference evidence="6 11" key="3">
    <citation type="submission" date="2017-05" db="EMBL/GenBank/DDBJ databases">
        <title>Draft genome sequence of MDR A. baumannii AB360.</title>
        <authorList>
            <person name="Wareham D.W."/>
            <person name="Bean D.C."/>
        </authorList>
    </citation>
    <scope>NUCLEOTIDE SEQUENCE [LARGE SCALE GENOMIC DNA]</scope>
    <source>
        <strain evidence="6 11">AB360</strain>
    </source>
</reference>
<dbReference type="EMBL" id="NXDV01000022">
    <property type="protein sequence ID" value="PHQ01217.1"/>
    <property type="molecule type" value="Genomic_DNA"/>
</dbReference>
<evidence type="ECO:0000313" key="7">
    <source>
        <dbReference type="EMBL" id="PHQ01217.1"/>
    </source>
</evidence>
<dbReference type="InterPro" id="IPR043502">
    <property type="entry name" value="DNA/RNA_pol_sf"/>
</dbReference>
<dbReference type="InterPro" id="IPR001126">
    <property type="entry name" value="UmuC"/>
</dbReference>
<evidence type="ECO:0000259" key="2">
    <source>
        <dbReference type="PROSITE" id="PS50173"/>
    </source>
</evidence>
<dbReference type="GO" id="GO:0003684">
    <property type="term" value="F:damaged DNA binding"/>
    <property type="evidence" value="ECO:0007669"/>
    <property type="project" value="InterPro"/>
</dbReference>
<dbReference type="PROSITE" id="PS50173">
    <property type="entry name" value="UMUC"/>
    <property type="match status" value="1"/>
</dbReference>
<dbReference type="EMBL" id="CP072271">
    <property type="protein sequence ID" value="QTK45527.1"/>
    <property type="molecule type" value="Genomic_DNA"/>
</dbReference>
<reference evidence="7 12" key="4">
    <citation type="submission" date="2017-09" db="EMBL/GenBank/DDBJ databases">
        <title>Draft genome of Acinetobacter baumannii strain I43, a mercury resistant bacteria.</title>
        <authorList>
            <person name="Siqueira K.A."/>
            <person name="Mello I.S."/>
            <person name="Mendes T.A."/>
            <person name="Soares M.A."/>
        </authorList>
    </citation>
    <scope>NUCLEOTIDE SEQUENCE [LARGE SCALE GENOMIC DNA]</scope>
    <source>
        <strain evidence="7 12">I43</strain>
    </source>
</reference>
<dbReference type="EMBL" id="LRDT01000048">
    <property type="protein sequence ID" value="KZA11710.1"/>
    <property type="molecule type" value="Genomic_DNA"/>
</dbReference>
<dbReference type="GO" id="GO:0005829">
    <property type="term" value="C:cytosol"/>
    <property type="evidence" value="ECO:0007669"/>
    <property type="project" value="TreeGrafter"/>
</dbReference>
<dbReference type="InterPro" id="IPR036775">
    <property type="entry name" value="DNA_pol_Y-fam_lit_finger_sf"/>
</dbReference>
<dbReference type="EMBL" id="KT779035">
    <property type="protein sequence ID" value="ALG88252.1"/>
    <property type="molecule type" value="Genomic_DNA"/>
</dbReference>
<dbReference type="Proteomes" id="UP000268239">
    <property type="component" value="Unassembled WGS sequence"/>
</dbReference>
<dbReference type="Proteomes" id="UP000664966">
    <property type="component" value="Plasmid p1KSK6"/>
</dbReference>
<accession>A0A090BAM9</accession>
<evidence type="ECO:0000313" key="4">
    <source>
        <dbReference type="EMBL" id="KZA11710.1"/>
    </source>
</evidence>
<dbReference type="Gene3D" id="3.30.70.270">
    <property type="match status" value="1"/>
</dbReference>
<reference evidence="4 10" key="2">
    <citation type="submission" date="2016-01" db="EMBL/GenBank/DDBJ databases">
        <title>Draft sequences of Acinetobacter baumannii isolates from wounded military personnel.</title>
        <authorList>
            <person name="Arivett B.A."/>
            <person name="Fiester S.E."/>
            <person name="Ream D.C."/>
            <person name="Actis L.A."/>
        </authorList>
    </citation>
    <scope>NUCLEOTIDE SEQUENCE [LARGE SCALE GENOMIC DNA]</scope>
    <source>
        <strain evidence="4 10">AB2828</strain>
    </source>
</reference>
<dbReference type="InterPro" id="IPR043128">
    <property type="entry name" value="Rev_trsase/Diguanyl_cyclase"/>
</dbReference>
<dbReference type="PANTHER" id="PTHR11076">
    <property type="entry name" value="DNA REPAIR POLYMERASE UMUC / TRANSFERASE FAMILY MEMBER"/>
    <property type="match status" value="1"/>
</dbReference>
<evidence type="ECO:0000313" key="15">
    <source>
        <dbReference type="Proteomes" id="UP000664966"/>
    </source>
</evidence>
<geneLocation type="plasmid" evidence="8 15">
    <name>p1KSK6</name>
</geneLocation>
<dbReference type="InterPro" id="IPR017961">
    <property type="entry name" value="DNA_pol_Y-fam_little_finger"/>
</dbReference>
<reference evidence="9 13" key="5">
    <citation type="submission" date="2018-12" db="EMBL/GenBank/DDBJ databases">
        <title>Draft Genome Sequences Human Pathogenic Acinetobacter baumannii Strains.</title>
        <authorList>
            <person name="Madhi M."/>
            <person name="Ronco T."/>
            <person name="Olsen R.H."/>
            <person name="Hassani A."/>
        </authorList>
    </citation>
    <scope>NUCLEOTIDE SEQUENCE [LARGE SCALE GENOMIC DNA]</scope>
    <source>
        <strain evidence="9 13">AB3</strain>
    </source>
</reference>
<reference evidence="3" key="1">
    <citation type="submission" date="2015-09" db="EMBL/GenBank/DDBJ databases">
        <title>Conjugative plasmids carrying the sulphonamide resistance gene sul2.</title>
        <authorList>
            <person name="Hamidian M."/>
            <person name="Holt K.E."/>
            <person name="Pickard D."/>
            <person name="Hall R.M."/>
        </authorList>
    </citation>
    <scope>NUCLEOTIDE SEQUENCE</scope>
    <source>
        <strain evidence="3">D4</strain>
        <plasmid evidence="3">pD4</plasmid>
    </source>
</reference>
<evidence type="ECO:0000256" key="1">
    <source>
        <dbReference type="ARBA" id="ARBA00010945"/>
    </source>
</evidence>
<evidence type="ECO:0000313" key="9">
    <source>
        <dbReference type="EMBL" id="RTQ76292.1"/>
    </source>
</evidence>
<dbReference type="Proteomes" id="UP000470018">
    <property type="component" value="Unassembled WGS sequence"/>
</dbReference>
<dbReference type="CDD" id="cd01700">
    <property type="entry name" value="PolY_Pol_V_umuC"/>
    <property type="match status" value="1"/>
</dbReference>
<dbReference type="GO" id="GO:0003887">
    <property type="term" value="F:DNA-directed DNA polymerase activity"/>
    <property type="evidence" value="ECO:0007669"/>
    <property type="project" value="TreeGrafter"/>
</dbReference>
<evidence type="ECO:0000313" key="12">
    <source>
        <dbReference type="Proteomes" id="UP000223291"/>
    </source>
</evidence>
<dbReference type="Pfam" id="PF00817">
    <property type="entry name" value="IMS"/>
    <property type="match status" value="1"/>
</dbReference>
<dbReference type="SUPFAM" id="SSF56672">
    <property type="entry name" value="DNA/RNA polymerases"/>
    <property type="match status" value="1"/>
</dbReference>
<dbReference type="PANTHER" id="PTHR11076:SF34">
    <property type="entry name" value="PROTEIN UMUC"/>
    <property type="match status" value="1"/>
</dbReference>
<evidence type="ECO:0000313" key="3">
    <source>
        <dbReference type="EMBL" id="ALG88252.1"/>
    </source>
</evidence>
<dbReference type="Gene3D" id="1.10.150.20">
    <property type="entry name" value="5' to 3' exonuclease, C-terminal subdomain"/>
    <property type="match status" value="1"/>
</dbReference>
<reference evidence="5 14" key="6">
    <citation type="submission" date="2020-02" db="EMBL/GenBank/DDBJ databases">
        <title>Whole genome shot-gun sequencing of clinical Carbapenem resistant A. baumannii.</title>
        <authorList>
            <person name="Veeraraghavan B."/>
            <person name="Mathur P."/>
            <person name="Vijayakumar S."/>
            <person name="Vasudevan K."/>
            <person name="Lincy M."/>
            <person name="Kirubananthan A."/>
        </authorList>
    </citation>
    <scope>NUCLEOTIDE SEQUENCE [LARGE SCALE GENOMIC DNA]</scope>
    <source>
        <strain evidence="5 14">SP816</strain>
    </source>
</reference>
<sequence>MNHTNKIFLLVDVNNMYTSVETAFDPSLSGRACVVLSSNDGNIVARSPAAKKLGIKMGEPLFQIQDLIMRNDVIVLSSNYIIYGEMSRRFHKILAEYVSPENHEIYSVDEAFLELTSYRDIYDLNQCAKDIKDKLMKFLSLPVCVGIGRTKTEAKCMNHIAKTYPHLNGICNIFDIAEVKDSIYRNTDVGEVWGVGRQQKKKLQLMNINTIYDLMMAPPSHIQSVFSVVLKRTVLELNGISCIDIEHTPPTKKQIVSSRTFGQRITKIHDLKEAIIKRTQEAFTRARNEQVLVGCLIVFGYSNPFDKTKPFYKKEQSASFAVPTDDLRLLVQTATRLMDQVYKAGIEFKKAGVILTCLEPKHTYTYDLLTDHQDLEKTEQLMKAIEDVQQIFGKNKIGFGGSMFKNRIWNLTANHQTRNYFSFDGMIKIMN</sequence>
<dbReference type="EMBL" id="NGKM01000014">
    <property type="protein sequence ID" value="OWK66063.1"/>
    <property type="molecule type" value="Genomic_DNA"/>
</dbReference>
<dbReference type="SUPFAM" id="SSF100879">
    <property type="entry name" value="Lesion bypass DNA polymerase (Y-family), little finger domain"/>
    <property type="match status" value="1"/>
</dbReference>
<dbReference type="AlphaFoldDB" id="A0A090BAM9"/>
<evidence type="ECO:0000313" key="10">
    <source>
        <dbReference type="Proteomes" id="UP000076296"/>
    </source>
</evidence>
<comment type="similarity">
    <text evidence="1">Belongs to the DNA polymerase type-Y family.</text>
</comment>
<reference evidence="8" key="7">
    <citation type="submission" date="2021-03" db="EMBL/GenBank/DDBJ databases">
        <title>Complete genome sequencing of Acinetobacter baumannii.</title>
        <authorList>
            <person name="Yadav B."/>
            <person name="Makwana N."/>
            <person name="Kharat A.S."/>
            <person name="Veeraraghavan B."/>
            <person name="Vijayakumar S."/>
            <person name="Priya M."/>
        </authorList>
    </citation>
    <scope>NUCLEOTIDE SEQUENCE</scope>
    <source>
        <strain evidence="8">KSK6</strain>
        <plasmid evidence="8">p1KSK6</plasmid>
    </source>
</reference>
<dbReference type="Pfam" id="PF11799">
    <property type="entry name" value="IMS_C"/>
    <property type="match status" value="1"/>
</dbReference>
<dbReference type="Proteomes" id="UP000197394">
    <property type="component" value="Unassembled WGS sequence"/>
</dbReference>
<evidence type="ECO:0000313" key="8">
    <source>
        <dbReference type="EMBL" id="QTK45527.1"/>
    </source>
</evidence>
<proteinExistence type="inferred from homology"/>
<dbReference type="PATRIC" id="fig|470.1369.peg.3730"/>
<dbReference type="GO" id="GO:0006281">
    <property type="term" value="P:DNA repair"/>
    <property type="evidence" value="ECO:0007669"/>
    <property type="project" value="InterPro"/>
</dbReference>
<dbReference type="EMBL" id="RXLU01000071">
    <property type="protein sequence ID" value="RTQ76292.1"/>
    <property type="molecule type" value="Genomic_DNA"/>
</dbReference>
<dbReference type="Proteomes" id="UP000223291">
    <property type="component" value="Unassembled WGS sequence"/>
</dbReference>
<dbReference type="InterPro" id="IPR050116">
    <property type="entry name" value="DNA_polymerase-Y"/>
</dbReference>
<evidence type="ECO:0000313" key="14">
    <source>
        <dbReference type="Proteomes" id="UP000470018"/>
    </source>
</evidence>
<gene>
    <name evidence="3" type="primary">umuC</name>
    <name evidence="6" type="ORF">CBE85_13760</name>
    <name evidence="7" type="ORF">CPI82_18430</name>
    <name evidence="9" type="ORF">EJ062_12465</name>
    <name evidence="5" type="ORF">G3N53_13880</name>
    <name evidence="8" type="ORF">J6E47_20320</name>
    <name evidence="4" type="ORF">LV35_03619</name>
</gene>
<dbReference type="GO" id="GO:0009432">
    <property type="term" value="P:SOS response"/>
    <property type="evidence" value="ECO:0007669"/>
    <property type="project" value="TreeGrafter"/>
</dbReference>
<feature type="domain" description="UmuC" evidence="2">
    <location>
        <begin position="8"/>
        <end position="196"/>
    </location>
</feature>
<protein>
    <submittedName>
        <fullName evidence="6">DNA polymerase V subunit UmuC</fullName>
    </submittedName>
    <submittedName>
        <fullName evidence="3">Error-prone, lesion bypass DNA polymerase V, UmuC</fullName>
    </submittedName>
    <submittedName>
        <fullName evidence="5">Y-family DNA polymerase</fullName>
    </submittedName>
</protein>
<evidence type="ECO:0000313" key="11">
    <source>
        <dbReference type="Proteomes" id="UP000197394"/>
    </source>
</evidence>
<dbReference type="Gene3D" id="3.40.1170.60">
    <property type="match status" value="1"/>
</dbReference>
<name>A0A090BAM9_ACIBA</name>
<dbReference type="Proteomes" id="UP000076296">
    <property type="component" value="Unassembled WGS sequence"/>
</dbReference>
<dbReference type="RefSeq" id="WP_001016937.1">
    <property type="nucleotide sequence ID" value="NZ_AP014650.1"/>
</dbReference>
<geneLocation type="plasmid" evidence="3">
    <name>pD4</name>
</geneLocation>
<keyword evidence="3" id="KW-0614">Plasmid</keyword>
<evidence type="ECO:0000313" key="5">
    <source>
        <dbReference type="EMBL" id="NDW42162.1"/>
    </source>
</evidence>
<dbReference type="GO" id="GO:0042276">
    <property type="term" value="P:error-prone translesion synthesis"/>
    <property type="evidence" value="ECO:0007669"/>
    <property type="project" value="TreeGrafter"/>
</dbReference>
<organism evidence="6 11">
    <name type="scientific">Acinetobacter baumannii</name>
    <dbReference type="NCBI Taxonomy" id="470"/>
    <lineage>
        <taxon>Bacteria</taxon>
        <taxon>Pseudomonadati</taxon>
        <taxon>Pseudomonadota</taxon>
        <taxon>Gammaproteobacteria</taxon>
        <taxon>Moraxellales</taxon>
        <taxon>Moraxellaceae</taxon>
        <taxon>Acinetobacter</taxon>
        <taxon>Acinetobacter calcoaceticus/baumannii complex</taxon>
    </lineage>
</organism>
<evidence type="ECO:0000313" key="13">
    <source>
        <dbReference type="Proteomes" id="UP000268239"/>
    </source>
</evidence>